<keyword evidence="3" id="KW-1185">Reference proteome</keyword>
<feature type="transmembrane region" description="Helical" evidence="1">
    <location>
        <begin position="47"/>
        <end position="68"/>
    </location>
</feature>
<proteinExistence type="predicted"/>
<organism evidence="2 3">
    <name type="scientific">Terrihabitans soli</name>
    <dbReference type="NCBI Taxonomy" id="708113"/>
    <lineage>
        <taxon>Bacteria</taxon>
        <taxon>Pseudomonadati</taxon>
        <taxon>Pseudomonadota</taxon>
        <taxon>Alphaproteobacteria</taxon>
        <taxon>Hyphomicrobiales</taxon>
        <taxon>Terrihabitans</taxon>
    </lineage>
</organism>
<reference evidence="2 3" key="1">
    <citation type="submission" date="2020-08" db="EMBL/GenBank/DDBJ databases">
        <title>Genome sequence of Rhizobiales bacterium strain IZ6.</title>
        <authorList>
            <person name="Nakai R."/>
            <person name="Naganuma T."/>
        </authorList>
    </citation>
    <scope>NUCLEOTIDE SEQUENCE [LARGE SCALE GENOMIC DNA]</scope>
    <source>
        <strain evidence="2 3">IZ6</strain>
    </source>
</reference>
<evidence type="ECO:0000313" key="3">
    <source>
        <dbReference type="Proteomes" id="UP000515317"/>
    </source>
</evidence>
<dbReference type="RefSeq" id="WP_222874918.1">
    <property type="nucleotide sequence ID" value="NZ_AP023361.1"/>
</dbReference>
<dbReference type="KEGG" id="tso:IZ6_19920"/>
<evidence type="ECO:0000256" key="1">
    <source>
        <dbReference type="SAM" id="Phobius"/>
    </source>
</evidence>
<feature type="transmembrane region" description="Helical" evidence="1">
    <location>
        <begin position="80"/>
        <end position="102"/>
    </location>
</feature>
<dbReference type="Proteomes" id="UP000515317">
    <property type="component" value="Chromosome"/>
</dbReference>
<feature type="transmembrane region" description="Helical" evidence="1">
    <location>
        <begin position="21"/>
        <end position="41"/>
    </location>
</feature>
<evidence type="ECO:0000313" key="2">
    <source>
        <dbReference type="EMBL" id="BCJ91257.1"/>
    </source>
</evidence>
<name>A0A6S6QTI7_9HYPH</name>
<keyword evidence="1" id="KW-1133">Transmembrane helix</keyword>
<protein>
    <submittedName>
        <fullName evidence="2">Uncharacterized protein</fullName>
    </submittedName>
</protein>
<gene>
    <name evidence="2" type="ORF">IZ6_19920</name>
</gene>
<keyword evidence="1" id="KW-0472">Membrane</keyword>
<keyword evidence="1" id="KW-0812">Transmembrane</keyword>
<accession>A0A6S6QTI7</accession>
<dbReference type="AlphaFoldDB" id="A0A6S6QTI7"/>
<sequence length="108" mass="11740">MHSRAKVDVLQRRNQFRLTPQALMDFMTFFVVFAAAVSIFIAPTGLVLPVFASVMLVAGGVVAAVAWFRGMRQQRSLSVWDVAGSFLVLGFCAAILSDFASIEALLSL</sequence>
<dbReference type="EMBL" id="AP023361">
    <property type="protein sequence ID" value="BCJ91257.1"/>
    <property type="molecule type" value="Genomic_DNA"/>
</dbReference>